<proteinExistence type="predicted"/>
<accession>A5BLR6</accession>
<name>A5BLR6_VITVI</name>
<sequence length="153" mass="18014">MGNERLVMTKPRIGYYFLEYDKTKNQVTTFQELCSDTKSWRSRLNPMRFRPIRMEETEHLERKFSTGEIVEDLKGIDNKKAPEPDANGEARVVDYWIFFSEVSKIWDLWNEYGRHYPLTYCLCGTMGPWVKVPKALEQDTPMWVYGVGLAPGF</sequence>
<protein>
    <submittedName>
        <fullName evidence="1">Uncharacterized protein</fullName>
    </submittedName>
</protein>
<reference evidence="1" key="1">
    <citation type="journal article" date="2007" name="PLoS ONE">
        <title>The first genome sequence of an elite grapevine cultivar (Pinot noir Vitis vinifera L.): coping with a highly heterozygous genome.</title>
        <authorList>
            <person name="Velasco R."/>
            <person name="Zharkikh A."/>
            <person name="Troggio M."/>
            <person name="Cartwright D.A."/>
            <person name="Cestaro A."/>
            <person name="Pruss D."/>
            <person name="Pindo M."/>
            <person name="FitzGerald L.M."/>
            <person name="Vezzulli S."/>
            <person name="Reid J."/>
            <person name="Malacarne G."/>
            <person name="Iliev D."/>
            <person name="Coppola G."/>
            <person name="Wardell B."/>
            <person name="Micheletti D."/>
            <person name="Macalma T."/>
            <person name="Facci M."/>
            <person name="Mitchell J.T."/>
            <person name="Perazzolli M."/>
            <person name="Eldredge G."/>
            <person name="Gatto P."/>
            <person name="Oyzerski R."/>
            <person name="Moretto M."/>
            <person name="Gutin N."/>
            <person name="Stefanini M."/>
            <person name="Chen Y."/>
            <person name="Segala C."/>
            <person name="Davenport C."/>
            <person name="Dematte L."/>
            <person name="Mraz A."/>
            <person name="Battilana J."/>
            <person name="Stormo K."/>
            <person name="Costa F."/>
            <person name="Tao Q."/>
            <person name="Si-Ammour A."/>
            <person name="Harkins T."/>
            <person name="Lackey A."/>
            <person name="Perbost C."/>
            <person name="Taillon B."/>
            <person name="Stella A."/>
            <person name="Solovyev V."/>
            <person name="Fawcett J.A."/>
            <person name="Sterck L."/>
            <person name="Vandepoele K."/>
            <person name="Grando S.M."/>
            <person name="Toppo S."/>
            <person name="Moser C."/>
            <person name="Lanchbury J."/>
            <person name="Bogden R."/>
            <person name="Skolnick M."/>
            <person name="Sgaramella V."/>
            <person name="Bhatnagar S.K."/>
            <person name="Fontana P."/>
            <person name="Gutin A."/>
            <person name="Van de Peer Y."/>
            <person name="Salamini F."/>
            <person name="Viola R."/>
        </authorList>
    </citation>
    <scope>NUCLEOTIDE SEQUENCE</scope>
</reference>
<dbReference type="EMBL" id="AM463845">
    <property type="protein sequence ID" value="CAN77040.1"/>
    <property type="molecule type" value="Genomic_DNA"/>
</dbReference>
<gene>
    <name evidence="1" type="ORF">VITISV_036001</name>
</gene>
<dbReference type="AlphaFoldDB" id="A5BLR6"/>
<evidence type="ECO:0000313" key="1">
    <source>
        <dbReference type="EMBL" id="CAN77040.1"/>
    </source>
</evidence>
<organism evidence="1">
    <name type="scientific">Vitis vinifera</name>
    <name type="common">Grape</name>
    <dbReference type="NCBI Taxonomy" id="29760"/>
    <lineage>
        <taxon>Eukaryota</taxon>
        <taxon>Viridiplantae</taxon>
        <taxon>Streptophyta</taxon>
        <taxon>Embryophyta</taxon>
        <taxon>Tracheophyta</taxon>
        <taxon>Spermatophyta</taxon>
        <taxon>Magnoliopsida</taxon>
        <taxon>eudicotyledons</taxon>
        <taxon>Gunneridae</taxon>
        <taxon>Pentapetalae</taxon>
        <taxon>rosids</taxon>
        <taxon>Vitales</taxon>
        <taxon>Vitaceae</taxon>
        <taxon>Viteae</taxon>
        <taxon>Vitis</taxon>
    </lineage>
</organism>